<gene>
    <name evidence="2" type="ORF">TsocGM_12080</name>
</gene>
<dbReference type="PANTHER" id="PTHR42850:SF4">
    <property type="entry name" value="ZINC-DEPENDENT ENDOPOLYPHOSPHATASE"/>
    <property type="match status" value="1"/>
</dbReference>
<dbReference type="EMBL" id="RYZH01000021">
    <property type="protein sequence ID" value="RUL87413.1"/>
    <property type="molecule type" value="Genomic_DNA"/>
</dbReference>
<feature type="domain" description="Calcineurin-like phosphoesterase" evidence="1">
    <location>
        <begin position="6"/>
        <end position="163"/>
    </location>
</feature>
<dbReference type="Proteomes" id="UP000280296">
    <property type="component" value="Unassembled WGS sequence"/>
</dbReference>
<dbReference type="GO" id="GO:0008803">
    <property type="term" value="F:bis(5'-nucleosyl)-tetraphosphatase (symmetrical) activity"/>
    <property type="evidence" value="ECO:0007669"/>
    <property type="project" value="TreeGrafter"/>
</dbReference>
<dbReference type="InterPro" id="IPR050126">
    <property type="entry name" value="Ap4A_hydrolase"/>
</dbReference>
<dbReference type="AlphaFoldDB" id="A0A432MJ63"/>
<reference evidence="2 3" key="2">
    <citation type="submission" date="2019-01" db="EMBL/GenBank/DDBJ databases">
        <title>Tautonia sociabilis, a novel thermotolerant planctomycete of Isosphaeraceae family, isolated from a 4000 m deep subterranean habitat.</title>
        <authorList>
            <person name="Kovaleva O.L."/>
            <person name="Elcheninov A.G."/>
            <person name="Van Heerden E."/>
            <person name="Toshchakov S.V."/>
            <person name="Novikov A."/>
            <person name="Bonch-Osmolovskaya E.A."/>
            <person name="Kublanov I.V."/>
        </authorList>
    </citation>
    <scope>NUCLEOTIDE SEQUENCE [LARGE SCALE GENOMIC DNA]</scope>
    <source>
        <strain evidence="2 3">GM2012</strain>
    </source>
</reference>
<dbReference type="OrthoDB" id="384253at2"/>
<dbReference type="GO" id="GO:0005737">
    <property type="term" value="C:cytoplasm"/>
    <property type="evidence" value="ECO:0007669"/>
    <property type="project" value="TreeGrafter"/>
</dbReference>
<organism evidence="2 3">
    <name type="scientific">Tautonia sociabilis</name>
    <dbReference type="NCBI Taxonomy" id="2080755"/>
    <lineage>
        <taxon>Bacteria</taxon>
        <taxon>Pseudomonadati</taxon>
        <taxon>Planctomycetota</taxon>
        <taxon>Planctomycetia</taxon>
        <taxon>Isosphaerales</taxon>
        <taxon>Isosphaeraceae</taxon>
        <taxon>Tautonia</taxon>
    </lineage>
</organism>
<sequence>MPGTGRLLALGDIHGCLAALDAVLDAARIGPDDTLVTLGDYVDRGPDSRGVIDRLIALESRCRLVPLRGNHDLMFADGLATFCRDPDRFAEPWSSPILMTWLECGGFETIESYGGLDAVPPEHAAFLGRLRNWHETDRFLFVHANYDPDSPLDGQPEDLLLWTSLREFEPGPHRSGKPVVVGHTSQKNGEILDRDHVLCLDTYCYGGGWLTLIDLGSGALWQADRGGRLR</sequence>
<evidence type="ECO:0000313" key="3">
    <source>
        <dbReference type="Proteomes" id="UP000280296"/>
    </source>
</evidence>
<accession>A0A432MJ63</accession>
<evidence type="ECO:0000313" key="2">
    <source>
        <dbReference type="EMBL" id="RUL87413.1"/>
    </source>
</evidence>
<dbReference type="RefSeq" id="WP_126725629.1">
    <property type="nucleotide sequence ID" value="NZ_RYZH01000021.1"/>
</dbReference>
<dbReference type="InterPro" id="IPR029052">
    <property type="entry name" value="Metallo-depent_PP-like"/>
</dbReference>
<dbReference type="Gene3D" id="3.60.21.10">
    <property type="match status" value="1"/>
</dbReference>
<protein>
    <submittedName>
        <fullName evidence="2">Serine/threonine protein phosphatase</fullName>
    </submittedName>
</protein>
<dbReference type="Pfam" id="PF00149">
    <property type="entry name" value="Metallophos"/>
    <property type="match status" value="1"/>
</dbReference>
<reference evidence="2 3" key="1">
    <citation type="submission" date="2018-12" db="EMBL/GenBank/DDBJ databases">
        <authorList>
            <person name="Toschakov S.V."/>
        </authorList>
    </citation>
    <scope>NUCLEOTIDE SEQUENCE [LARGE SCALE GENOMIC DNA]</scope>
    <source>
        <strain evidence="2 3">GM2012</strain>
    </source>
</reference>
<dbReference type="GO" id="GO:0110154">
    <property type="term" value="P:RNA decapping"/>
    <property type="evidence" value="ECO:0007669"/>
    <property type="project" value="TreeGrafter"/>
</dbReference>
<dbReference type="InterPro" id="IPR004843">
    <property type="entry name" value="Calcineurin-like_PHP"/>
</dbReference>
<keyword evidence="3" id="KW-1185">Reference proteome</keyword>
<dbReference type="PANTHER" id="PTHR42850">
    <property type="entry name" value="METALLOPHOSPHOESTERASE"/>
    <property type="match status" value="1"/>
</dbReference>
<evidence type="ECO:0000259" key="1">
    <source>
        <dbReference type="Pfam" id="PF00149"/>
    </source>
</evidence>
<comment type="caution">
    <text evidence="2">The sequence shown here is derived from an EMBL/GenBank/DDBJ whole genome shotgun (WGS) entry which is preliminary data.</text>
</comment>
<dbReference type="SUPFAM" id="SSF56300">
    <property type="entry name" value="Metallo-dependent phosphatases"/>
    <property type="match status" value="1"/>
</dbReference>
<proteinExistence type="predicted"/>
<dbReference type="GO" id="GO:0016791">
    <property type="term" value="F:phosphatase activity"/>
    <property type="evidence" value="ECO:0007669"/>
    <property type="project" value="TreeGrafter"/>
</dbReference>
<name>A0A432MJ63_9BACT</name>